<keyword evidence="4" id="KW-1185">Reference proteome</keyword>
<dbReference type="InterPro" id="IPR011856">
    <property type="entry name" value="tRNA_endonuc-like_dom_sf"/>
</dbReference>
<keyword evidence="3" id="KW-0255">Endonuclease</keyword>
<dbReference type="EC" id="3.1.21.-" evidence="3"/>
<dbReference type="SUPFAM" id="SSF52980">
    <property type="entry name" value="Restriction endonuclease-like"/>
    <property type="match status" value="1"/>
</dbReference>
<evidence type="ECO:0000313" key="3">
    <source>
        <dbReference type="EMBL" id="MFC4542013.1"/>
    </source>
</evidence>
<dbReference type="AlphaFoldDB" id="A0ABD5PNJ5"/>
<dbReference type="GO" id="GO:0004519">
    <property type="term" value="F:endonuclease activity"/>
    <property type="evidence" value="ECO:0007669"/>
    <property type="project" value="UniProtKB-KW"/>
</dbReference>
<name>A0ABD5PNJ5_9EURY</name>
<keyword evidence="1" id="KW-0812">Transmembrane</keyword>
<dbReference type="Pfam" id="PF04471">
    <property type="entry name" value="Mrr_cat"/>
    <property type="match status" value="1"/>
</dbReference>
<accession>A0ABD5PNJ5</accession>
<dbReference type="RefSeq" id="WP_250141420.1">
    <property type="nucleotide sequence ID" value="NZ_JALIQP010000004.1"/>
</dbReference>
<feature type="transmembrane region" description="Helical" evidence="1">
    <location>
        <begin position="145"/>
        <end position="166"/>
    </location>
</feature>
<keyword evidence="1" id="KW-1133">Transmembrane helix</keyword>
<protein>
    <submittedName>
        <fullName evidence="3">Restriction endonuclease</fullName>
        <ecNumber evidence="3">3.1.21.-</ecNumber>
    </submittedName>
</protein>
<dbReference type="InterPro" id="IPR007560">
    <property type="entry name" value="Restrct_endonuc_IV_Mrr"/>
</dbReference>
<dbReference type="Proteomes" id="UP001595898">
    <property type="component" value="Unassembled WGS sequence"/>
</dbReference>
<dbReference type="EMBL" id="JBHSFA010000005">
    <property type="protein sequence ID" value="MFC4542013.1"/>
    <property type="molecule type" value="Genomic_DNA"/>
</dbReference>
<organism evidence="3 4">
    <name type="scientific">Halosolutus amylolyticus</name>
    <dbReference type="NCBI Taxonomy" id="2932267"/>
    <lineage>
        <taxon>Archaea</taxon>
        <taxon>Methanobacteriati</taxon>
        <taxon>Methanobacteriota</taxon>
        <taxon>Stenosarchaea group</taxon>
        <taxon>Halobacteria</taxon>
        <taxon>Halobacteriales</taxon>
        <taxon>Natrialbaceae</taxon>
        <taxon>Halosolutus</taxon>
    </lineage>
</organism>
<comment type="caution">
    <text evidence="3">The sequence shown here is derived from an EMBL/GenBank/DDBJ whole genome shotgun (WGS) entry which is preliminary data.</text>
</comment>
<dbReference type="Gene3D" id="3.40.1350.10">
    <property type="match status" value="1"/>
</dbReference>
<feature type="domain" description="Restriction endonuclease type IV Mrr" evidence="2">
    <location>
        <begin position="13"/>
        <end position="124"/>
    </location>
</feature>
<keyword evidence="3" id="KW-0378">Hydrolase</keyword>
<keyword evidence="3" id="KW-0540">Nuclease</keyword>
<evidence type="ECO:0000313" key="4">
    <source>
        <dbReference type="Proteomes" id="UP001595898"/>
    </source>
</evidence>
<evidence type="ECO:0000256" key="1">
    <source>
        <dbReference type="SAM" id="Phobius"/>
    </source>
</evidence>
<dbReference type="InterPro" id="IPR011335">
    <property type="entry name" value="Restrct_endonuc-II-like"/>
</dbReference>
<dbReference type="GO" id="GO:0016787">
    <property type="term" value="F:hydrolase activity"/>
    <property type="evidence" value="ECO:0007669"/>
    <property type="project" value="UniProtKB-KW"/>
</dbReference>
<gene>
    <name evidence="3" type="ORF">ACFO5R_08750</name>
</gene>
<proteinExistence type="predicted"/>
<sequence length="180" mass="20729">MDKHETIREDLFEIDTDEFDKFVTDLWEYRGYDIEDPDARRATFKATKGGGFLRSGTTELVQPLYREGYKVDKSDVNRVLDLRFGDDIDELVVVTTTEFTEGARKQGKRPDVRVISGEELADLIIEENAEKVLDRYLPKGSVLKGLFWLFVILPLKIMWALIVFPLKLLFGSNSEKQSES</sequence>
<keyword evidence="1" id="KW-0472">Membrane</keyword>
<evidence type="ECO:0000259" key="2">
    <source>
        <dbReference type="Pfam" id="PF04471"/>
    </source>
</evidence>
<reference evidence="3 4" key="1">
    <citation type="journal article" date="2019" name="Int. J. Syst. Evol. Microbiol.">
        <title>The Global Catalogue of Microorganisms (GCM) 10K type strain sequencing project: providing services to taxonomists for standard genome sequencing and annotation.</title>
        <authorList>
            <consortium name="The Broad Institute Genomics Platform"/>
            <consortium name="The Broad Institute Genome Sequencing Center for Infectious Disease"/>
            <person name="Wu L."/>
            <person name="Ma J."/>
        </authorList>
    </citation>
    <scope>NUCLEOTIDE SEQUENCE [LARGE SCALE GENOMIC DNA]</scope>
    <source>
        <strain evidence="3 4">WLHS5</strain>
    </source>
</reference>